<dbReference type="InterPro" id="IPR002110">
    <property type="entry name" value="Ankyrin_rpt"/>
</dbReference>
<dbReference type="SMART" id="SM00248">
    <property type="entry name" value="ANK"/>
    <property type="match status" value="5"/>
</dbReference>
<dbReference type="Gene3D" id="1.25.40.20">
    <property type="entry name" value="Ankyrin repeat-containing domain"/>
    <property type="match status" value="1"/>
</dbReference>
<dbReference type="PROSITE" id="PS50297">
    <property type="entry name" value="ANK_REP_REGION"/>
    <property type="match status" value="4"/>
</dbReference>
<dbReference type="AlphaFoldDB" id="A0A0P6GFK7"/>
<dbReference type="PANTHER" id="PTHR46680:SF3">
    <property type="entry name" value="NF-KAPPA-B INHIBITOR CACTUS"/>
    <property type="match status" value="1"/>
</dbReference>
<dbReference type="GO" id="GO:0071356">
    <property type="term" value="P:cellular response to tumor necrosis factor"/>
    <property type="evidence" value="ECO:0007669"/>
    <property type="project" value="TreeGrafter"/>
</dbReference>
<reference evidence="3" key="1">
    <citation type="submission" date="2015-10" db="EMBL/GenBank/DDBJ databases">
        <title>EvidentialGene: Evidence-directed Construction of Complete mRNA Transcriptomes without Genomes.</title>
        <authorList>
            <person name="Gilbert D.G."/>
        </authorList>
    </citation>
    <scope>NUCLEOTIDE SEQUENCE</scope>
</reference>
<accession>A0A0P6GFK7</accession>
<dbReference type="PANTHER" id="PTHR46680">
    <property type="entry name" value="NF-KAPPA-B INHIBITOR ALPHA"/>
    <property type="match status" value="1"/>
</dbReference>
<evidence type="ECO:0000256" key="1">
    <source>
        <dbReference type="ARBA" id="ARBA00022737"/>
    </source>
</evidence>
<dbReference type="PRINTS" id="PR01415">
    <property type="entry name" value="ANKYRIN"/>
</dbReference>
<dbReference type="Pfam" id="PF12796">
    <property type="entry name" value="Ank_2"/>
    <property type="match status" value="2"/>
</dbReference>
<proteinExistence type="predicted"/>
<dbReference type="SUPFAM" id="SSF48403">
    <property type="entry name" value="Ankyrin repeat"/>
    <property type="match status" value="1"/>
</dbReference>
<dbReference type="EMBL" id="GDIQ01046280">
    <property type="protein sequence ID" value="JAN48457.1"/>
    <property type="molecule type" value="Transcribed_RNA"/>
</dbReference>
<evidence type="ECO:0000256" key="2">
    <source>
        <dbReference type="ARBA" id="ARBA00023043"/>
    </source>
</evidence>
<dbReference type="GO" id="GO:0051059">
    <property type="term" value="F:NF-kappaB binding"/>
    <property type="evidence" value="ECO:0007669"/>
    <property type="project" value="TreeGrafter"/>
</dbReference>
<protein>
    <submittedName>
        <fullName evidence="3">NF-kappa-B inhibitor alpha</fullName>
    </submittedName>
</protein>
<dbReference type="PROSITE" id="PS50088">
    <property type="entry name" value="ANK_REPEAT"/>
    <property type="match status" value="4"/>
</dbReference>
<sequence>MCRTKLQQLEASFTHVRPSKLFVCLFRAVCCSGGMWHSEDFMIADEVVADSAQCHRRITFPHQTTFEDSSKQCDYSSKLNSDSGFLSGVSVNEDSAVITSSSINLSEEQDNMKLKSAAKFSVSELNLDYNSEKKNNLSGPSPVKPHKELPRRITLRDLLRQDDDGDTPLHLAVLQGFIEVVFSLVRILPDPRLLEIPNKYFQTPLHLAVLTNQAPLVRRLVVGGASVLLRDRLGNTPLHLACRDGHVECAHALLLPVSNEERQSALLPLHIVPQPLPQDLEQKNYDGQMPLHLAAMNGHVSIAKLLCCFGANVNATEGKYGRTALHYTVERRHPAMLHFLVSQCGALTEAETYSGYTAHQMAMAAEPVLAALLADLGAQTRPCLLEKFSSDDEDNYVDSNLSLAAPWRPQIDKNTSLTNEALHLVA</sequence>
<evidence type="ECO:0000313" key="3">
    <source>
        <dbReference type="EMBL" id="JAN48457.1"/>
    </source>
</evidence>
<keyword evidence="1" id="KW-0677">Repeat</keyword>
<organism evidence="3">
    <name type="scientific">Daphnia magna</name>
    <dbReference type="NCBI Taxonomy" id="35525"/>
    <lineage>
        <taxon>Eukaryota</taxon>
        <taxon>Metazoa</taxon>
        <taxon>Ecdysozoa</taxon>
        <taxon>Arthropoda</taxon>
        <taxon>Crustacea</taxon>
        <taxon>Branchiopoda</taxon>
        <taxon>Diplostraca</taxon>
        <taxon>Cladocera</taxon>
        <taxon>Anomopoda</taxon>
        <taxon>Daphniidae</taxon>
        <taxon>Daphnia</taxon>
    </lineage>
</organism>
<dbReference type="Pfam" id="PF00023">
    <property type="entry name" value="Ank"/>
    <property type="match status" value="1"/>
</dbReference>
<dbReference type="InterPro" id="IPR051070">
    <property type="entry name" value="NF-kappa-B_inhibitor"/>
</dbReference>
<dbReference type="InterPro" id="IPR036770">
    <property type="entry name" value="Ankyrin_rpt-contain_sf"/>
</dbReference>
<dbReference type="GO" id="GO:0005829">
    <property type="term" value="C:cytosol"/>
    <property type="evidence" value="ECO:0007669"/>
    <property type="project" value="TreeGrafter"/>
</dbReference>
<dbReference type="OrthoDB" id="20727at2759"/>
<name>A0A0P6GFK7_9CRUS</name>
<keyword evidence="2" id="KW-0040">ANK repeat</keyword>